<name>A0ABW9XVG6_9BACL</name>
<keyword evidence="5" id="KW-1185">Reference proteome</keyword>
<dbReference type="SMART" id="SM01208">
    <property type="entry name" value="G5"/>
    <property type="match status" value="1"/>
</dbReference>
<sequence>MKTKRLHLIWTLIVLGLLLFSAGWGGIWVYASQQALPRELALRIDGTGAGKGLTPLKGGAAVDLGSLNIAAARQKLSERKAALEKLRLTVNAGPPDVRQRSWTLAELGLTVDTKAAEAAIAKLENGSVMERAKARWHFPGQLVIGVGWDQAKFKKQMNSEWGYLNAGEPKNANRTITADDKVVYTPHKDARRLDADAMYKQAVKAVEQTLGQDWSAALKPISMPVALKVIHPGVTLDRLKAEGVDRMIASFATTYRTSGAGRAYNVGVTARTLNDWVLAPGEVFDYSKVVAATNQRYGYRAAPVILNGEFVQGVGGGICQVSSTLYNAVLRAGLELVERRNHSLPVAYLPLGQDATFAEGAINFRFKNTTGKTLVIRTEVADRQVTVKLFGTMPQNVKYAISSKTIRTIPPTIKEVARASLHPGSRLLLSSGKAGYVVETYRSKLVNGKVVATDRVSRDTYKAQPSVYAIAPEQSSPGGQLDHQKPLLEDGVSE</sequence>
<dbReference type="InterPro" id="IPR007391">
    <property type="entry name" value="Vancomycin_resist_VanW"/>
</dbReference>
<dbReference type="InterPro" id="IPR052913">
    <property type="entry name" value="Glycopeptide_resist_protein"/>
</dbReference>
<dbReference type="Proteomes" id="UP000665561">
    <property type="component" value="Unassembled WGS sequence"/>
</dbReference>
<accession>A0ABW9XVG6</accession>
<organism evidence="4 5">
    <name type="scientific">Paenibacillus glycinis</name>
    <dbReference type="NCBI Taxonomy" id="2697035"/>
    <lineage>
        <taxon>Bacteria</taxon>
        <taxon>Bacillati</taxon>
        <taxon>Bacillota</taxon>
        <taxon>Bacilli</taxon>
        <taxon>Bacillales</taxon>
        <taxon>Paenibacillaceae</taxon>
        <taxon>Paenibacillus</taxon>
    </lineage>
</organism>
<dbReference type="PANTHER" id="PTHR35788:SF1">
    <property type="entry name" value="EXPORTED PROTEIN"/>
    <property type="match status" value="1"/>
</dbReference>
<dbReference type="EMBL" id="JAAAMV010000023">
    <property type="protein sequence ID" value="NBD26675.1"/>
    <property type="molecule type" value="Genomic_DNA"/>
</dbReference>
<proteinExistence type="predicted"/>
<feature type="domain" description="G5" evidence="3">
    <location>
        <begin position="397"/>
        <end position="474"/>
    </location>
</feature>
<dbReference type="PANTHER" id="PTHR35788">
    <property type="entry name" value="EXPORTED PROTEIN-RELATED"/>
    <property type="match status" value="1"/>
</dbReference>
<dbReference type="Pfam" id="PF04294">
    <property type="entry name" value="VanW"/>
    <property type="match status" value="1"/>
</dbReference>
<dbReference type="Gene3D" id="2.20.230.10">
    <property type="entry name" value="Resuscitation-promoting factor rpfb"/>
    <property type="match status" value="1"/>
</dbReference>
<comment type="caution">
    <text evidence="4">The sequence shown here is derived from an EMBL/GenBank/DDBJ whole genome shotgun (WGS) entry which is preliminary data.</text>
</comment>
<dbReference type="InterPro" id="IPR011098">
    <property type="entry name" value="G5_dom"/>
</dbReference>
<keyword evidence="1" id="KW-0732">Signal</keyword>
<gene>
    <name evidence="4" type="ORF">GT019_22610</name>
</gene>
<evidence type="ECO:0000259" key="3">
    <source>
        <dbReference type="SMART" id="SM01208"/>
    </source>
</evidence>
<reference evidence="4 5" key="1">
    <citation type="submission" date="2020-01" db="EMBL/GenBank/DDBJ databases">
        <title>Paenibacillus soybeanensis sp. nov. isolated from the nodules of soybean (Glycine max(L.) Merr).</title>
        <authorList>
            <person name="Wang H."/>
        </authorList>
    </citation>
    <scope>NUCLEOTIDE SEQUENCE [LARGE SCALE GENOMIC DNA]</scope>
    <source>
        <strain evidence="4 5">T1</strain>
    </source>
</reference>
<dbReference type="Pfam" id="PF07501">
    <property type="entry name" value="G5"/>
    <property type="match status" value="1"/>
</dbReference>
<dbReference type="RefSeq" id="WP_161745698.1">
    <property type="nucleotide sequence ID" value="NZ_JAAAMV010000023.1"/>
</dbReference>
<evidence type="ECO:0000256" key="1">
    <source>
        <dbReference type="ARBA" id="ARBA00022729"/>
    </source>
</evidence>
<evidence type="ECO:0000256" key="2">
    <source>
        <dbReference type="SAM" id="MobiDB-lite"/>
    </source>
</evidence>
<evidence type="ECO:0000313" key="5">
    <source>
        <dbReference type="Proteomes" id="UP000665561"/>
    </source>
</evidence>
<feature type="region of interest" description="Disordered" evidence="2">
    <location>
        <begin position="471"/>
        <end position="494"/>
    </location>
</feature>
<protein>
    <recommendedName>
        <fullName evidence="3">G5 domain-containing protein</fullName>
    </recommendedName>
</protein>
<evidence type="ECO:0000313" key="4">
    <source>
        <dbReference type="EMBL" id="NBD26675.1"/>
    </source>
</evidence>